<name>A0A0F9D116_9ZZZZ</name>
<accession>A0A0F9D116</accession>
<evidence type="ECO:0000313" key="1">
    <source>
        <dbReference type="EMBL" id="KKL47431.1"/>
    </source>
</evidence>
<dbReference type="EMBL" id="LAZR01033668">
    <property type="protein sequence ID" value="KKL47431.1"/>
    <property type="molecule type" value="Genomic_DNA"/>
</dbReference>
<comment type="caution">
    <text evidence="1">The sequence shown here is derived from an EMBL/GenBank/DDBJ whole genome shotgun (WGS) entry which is preliminary data.</text>
</comment>
<gene>
    <name evidence="1" type="ORF">LCGC14_2335610</name>
</gene>
<reference evidence="1" key="1">
    <citation type="journal article" date="2015" name="Nature">
        <title>Complex archaea that bridge the gap between prokaryotes and eukaryotes.</title>
        <authorList>
            <person name="Spang A."/>
            <person name="Saw J.H."/>
            <person name="Jorgensen S.L."/>
            <person name="Zaremba-Niedzwiedzka K."/>
            <person name="Martijn J."/>
            <person name="Lind A.E."/>
            <person name="van Eijk R."/>
            <person name="Schleper C."/>
            <person name="Guy L."/>
            <person name="Ettema T.J."/>
        </authorList>
    </citation>
    <scope>NUCLEOTIDE SEQUENCE</scope>
</reference>
<dbReference type="AlphaFoldDB" id="A0A0F9D116"/>
<sequence length="61" mass="6341">MITNGTDIDFTDFARLKLGVGNITGLNITVALVGSPAQIQLLVTSSSGVDVTVKRLGFGTF</sequence>
<organism evidence="1">
    <name type="scientific">marine sediment metagenome</name>
    <dbReference type="NCBI Taxonomy" id="412755"/>
    <lineage>
        <taxon>unclassified sequences</taxon>
        <taxon>metagenomes</taxon>
        <taxon>ecological metagenomes</taxon>
    </lineage>
</organism>
<proteinExistence type="predicted"/>
<protein>
    <submittedName>
        <fullName evidence="1">Uncharacterized protein</fullName>
    </submittedName>
</protein>